<protein>
    <recommendedName>
        <fullName evidence="3">Sugar phosphate isomerase</fullName>
    </recommendedName>
</protein>
<keyword evidence="2" id="KW-1185">Reference proteome</keyword>
<dbReference type="AlphaFoldDB" id="A0A7W9LFA2"/>
<proteinExistence type="predicted"/>
<evidence type="ECO:0008006" key="3">
    <source>
        <dbReference type="Google" id="ProtNLM"/>
    </source>
</evidence>
<evidence type="ECO:0000313" key="2">
    <source>
        <dbReference type="Proteomes" id="UP000579153"/>
    </source>
</evidence>
<comment type="caution">
    <text evidence="1">The sequence shown here is derived from an EMBL/GenBank/DDBJ whole genome shotgun (WGS) entry which is preliminary data.</text>
</comment>
<dbReference type="Proteomes" id="UP000579153">
    <property type="component" value="Unassembled WGS sequence"/>
</dbReference>
<dbReference type="NCBIfam" id="NF035938">
    <property type="entry name" value="EboA_domain"/>
    <property type="match status" value="1"/>
</dbReference>
<sequence length="171" mass="18594">MGEMEPRAEEWLARALSQVEADHGAVHLLFPQAERRGGTGARRALLAALHGDQATIRALYERGDSGERLTILAALPELGLGAAAIPLVEDALRTNDARLVAAALGPYGAQWLDDHAFRQGVLKCVFMEIPLASIAGLDRRTDVELTRMLSDFATERRAAGRPVPHDILERI</sequence>
<organism evidence="1 2">
    <name type="scientific">Nonomuraea jabiensis</name>
    <dbReference type="NCBI Taxonomy" id="882448"/>
    <lineage>
        <taxon>Bacteria</taxon>
        <taxon>Bacillati</taxon>
        <taxon>Actinomycetota</taxon>
        <taxon>Actinomycetes</taxon>
        <taxon>Streptosporangiales</taxon>
        <taxon>Streptosporangiaceae</taxon>
        <taxon>Nonomuraea</taxon>
    </lineage>
</organism>
<dbReference type="EMBL" id="JACHMB010000001">
    <property type="protein sequence ID" value="MBB5781660.1"/>
    <property type="molecule type" value="Genomic_DNA"/>
</dbReference>
<evidence type="ECO:0000313" key="1">
    <source>
        <dbReference type="EMBL" id="MBB5781660.1"/>
    </source>
</evidence>
<name>A0A7W9LFA2_9ACTN</name>
<dbReference type="RefSeq" id="WP_185074912.1">
    <property type="nucleotide sequence ID" value="NZ_JACHMB010000001.1"/>
</dbReference>
<dbReference type="InterPro" id="IPR047715">
    <property type="entry name" value="EboA_dom"/>
</dbReference>
<reference evidence="1 2" key="1">
    <citation type="submission" date="2020-08" db="EMBL/GenBank/DDBJ databases">
        <title>Sequencing the genomes of 1000 actinobacteria strains.</title>
        <authorList>
            <person name="Klenk H.-P."/>
        </authorList>
    </citation>
    <scope>NUCLEOTIDE SEQUENCE [LARGE SCALE GENOMIC DNA]</scope>
    <source>
        <strain evidence="1 2">DSM 45507</strain>
    </source>
</reference>
<gene>
    <name evidence="1" type="ORF">HD596_008416</name>
</gene>
<accession>A0A7W9LFA2</accession>